<organism evidence="2 3">
    <name type="scientific">Cotesia glomerata</name>
    <name type="common">Lepidopteran parasitic wasp</name>
    <name type="synonym">Apanteles glomeratus</name>
    <dbReference type="NCBI Taxonomy" id="32391"/>
    <lineage>
        <taxon>Eukaryota</taxon>
        <taxon>Metazoa</taxon>
        <taxon>Ecdysozoa</taxon>
        <taxon>Arthropoda</taxon>
        <taxon>Hexapoda</taxon>
        <taxon>Insecta</taxon>
        <taxon>Pterygota</taxon>
        <taxon>Neoptera</taxon>
        <taxon>Endopterygota</taxon>
        <taxon>Hymenoptera</taxon>
        <taxon>Apocrita</taxon>
        <taxon>Ichneumonoidea</taxon>
        <taxon>Braconidae</taxon>
        <taxon>Microgastrinae</taxon>
        <taxon>Cotesia</taxon>
    </lineage>
</organism>
<name>A0AAV7J895_COTGL</name>
<dbReference type="Proteomes" id="UP000826195">
    <property type="component" value="Unassembled WGS sequence"/>
</dbReference>
<gene>
    <name evidence="2" type="ORF">KQX54_007861</name>
</gene>
<evidence type="ECO:0000256" key="1">
    <source>
        <dbReference type="SAM" id="MobiDB-lite"/>
    </source>
</evidence>
<dbReference type="EMBL" id="JAHXZJ010000001">
    <property type="protein sequence ID" value="KAH0567249.1"/>
    <property type="molecule type" value="Genomic_DNA"/>
</dbReference>
<accession>A0AAV7J895</accession>
<comment type="caution">
    <text evidence="2">The sequence shown here is derived from an EMBL/GenBank/DDBJ whole genome shotgun (WGS) entry which is preliminary data.</text>
</comment>
<protein>
    <submittedName>
        <fullName evidence="2">Uncharacterized protein</fullName>
    </submittedName>
</protein>
<dbReference type="AlphaFoldDB" id="A0AAV7J895"/>
<reference evidence="2 3" key="1">
    <citation type="journal article" date="2021" name="J. Hered.">
        <title>A chromosome-level genome assembly of the parasitoid wasp, Cotesia glomerata (Hymenoptera: Braconidae).</title>
        <authorList>
            <person name="Pinto B.J."/>
            <person name="Weis J.J."/>
            <person name="Gamble T."/>
            <person name="Ode P.J."/>
            <person name="Paul R."/>
            <person name="Zaspel J.M."/>
        </authorList>
    </citation>
    <scope>NUCLEOTIDE SEQUENCE [LARGE SCALE GENOMIC DNA]</scope>
    <source>
        <strain evidence="2">CgM1</strain>
    </source>
</reference>
<feature type="region of interest" description="Disordered" evidence="1">
    <location>
        <begin position="72"/>
        <end position="117"/>
    </location>
</feature>
<evidence type="ECO:0000313" key="2">
    <source>
        <dbReference type="EMBL" id="KAH0567249.1"/>
    </source>
</evidence>
<proteinExistence type="predicted"/>
<keyword evidence="3" id="KW-1185">Reference proteome</keyword>
<evidence type="ECO:0000313" key="3">
    <source>
        <dbReference type="Proteomes" id="UP000826195"/>
    </source>
</evidence>
<sequence>MEQNQGAVGWVKEAANENGERSLVSEYARARMSYRLADSANATPGPGKPADVPHYANVSRYVVQRKQTELQEFHSPSLSSFSSSPDPPFTPFPYGRNQTIDRTTDRRTDAYTTRDTI</sequence>
<feature type="compositionally biased region" description="Low complexity" evidence="1">
    <location>
        <begin position="73"/>
        <end position="84"/>
    </location>
</feature>